<sequence length="117" mass="13382">MTQRLVYRRRLSYRTTSNATKVVKTPGGNLVYQYIGKKGKVPSCGECGVKLFGIPALRPHQYKNIPKCRRTVARAYGGSKCATCVRTRIVRAFLIEEQKTAKLVYRKKQRKEKKSSK</sequence>
<dbReference type="Gene3D" id="6.20.340.10">
    <property type="match status" value="1"/>
</dbReference>
<evidence type="ECO:0000256" key="2">
    <source>
        <dbReference type="ARBA" id="ARBA00022980"/>
    </source>
</evidence>
<keyword evidence="3" id="KW-0687">Ribonucleoprotein</keyword>
<dbReference type="STRING" id="361077.A0A151Z674"/>
<dbReference type="PANTHER" id="PTHR10759">
    <property type="entry name" value="60S RIBOSOMAL PROTEIN L34"/>
    <property type="match status" value="1"/>
</dbReference>
<accession>A0A151Z674</accession>
<dbReference type="Gene3D" id="6.20.370.70">
    <property type="match status" value="1"/>
</dbReference>
<protein>
    <submittedName>
        <fullName evidence="4">S60 ribosomal protein L34</fullName>
    </submittedName>
</protein>
<evidence type="ECO:0000313" key="4">
    <source>
        <dbReference type="EMBL" id="KYQ89445.1"/>
    </source>
</evidence>
<reference evidence="4 5" key="1">
    <citation type="submission" date="2015-12" db="EMBL/GenBank/DDBJ databases">
        <title>Dictyostelia acquired genes for synthesis and detection of signals that induce cell-type specialization by lateral gene transfer from prokaryotes.</title>
        <authorList>
            <person name="Gloeckner G."/>
            <person name="Schaap P."/>
        </authorList>
    </citation>
    <scope>NUCLEOTIDE SEQUENCE [LARGE SCALE GENOMIC DNA]</scope>
    <source>
        <strain evidence="4 5">TK</strain>
    </source>
</reference>
<dbReference type="GO" id="GO:0003735">
    <property type="term" value="F:structural constituent of ribosome"/>
    <property type="evidence" value="ECO:0007669"/>
    <property type="project" value="InterPro"/>
</dbReference>
<comment type="similarity">
    <text evidence="1">Belongs to the eukaryotic ribosomal protein eL34 family.</text>
</comment>
<gene>
    <name evidence="4" type="ORF">DLAC_10113</name>
</gene>
<keyword evidence="2 4" id="KW-0689">Ribosomal protein</keyword>
<evidence type="ECO:0000256" key="3">
    <source>
        <dbReference type="ARBA" id="ARBA00023274"/>
    </source>
</evidence>
<evidence type="ECO:0000256" key="1">
    <source>
        <dbReference type="ARBA" id="ARBA00009875"/>
    </source>
</evidence>
<dbReference type="GO" id="GO:0006412">
    <property type="term" value="P:translation"/>
    <property type="evidence" value="ECO:0007669"/>
    <property type="project" value="InterPro"/>
</dbReference>
<comment type="caution">
    <text evidence="4">The sequence shown here is derived from an EMBL/GenBank/DDBJ whole genome shotgun (WGS) entry which is preliminary data.</text>
</comment>
<evidence type="ECO:0000313" key="5">
    <source>
        <dbReference type="Proteomes" id="UP000076078"/>
    </source>
</evidence>
<dbReference type="InterPro" id="IPR038562">
    <property type="entry name" value="Ribosomal_eL34_C_sf"/>
</dbReference>
<dbReference type="Pfam" id="PF01199">
    <property type="entry name" value="Ribosomal_L34e"/>
    <property type="match status" value="1"/>
</dbReference>
<dbReference type="OrthoDB" id="277449at2759"/>
<dbReference type="OMA" id="APHCAET"/>
<name>A0A151Z674_TIELA</name>
<dbReference type="GO" id="GO:0005840">
    <property type="term" value="C:ribosome"/>
    <property type="evidence" value="ECO:0007669"/>
    <property type="project" value="UniProtKB-KW"/>
</dbReference>
<dbReference type="FunCoup" id="A0A151Z674">
    <property type="interactions" value="561"/>
</dbReference>
<dbReference type="PRINTS" id="PR01250">
    <property type="entry name" value="RIBOSOMALL34"/>
</dbReference>
<dbReference type="AlphaFoldDB" id="A0A151Z674"/>
<dbReference type="InterPro" id="IPR008195">
    <property type="entry name" value="Ribosomal_eL34"/>
</dbReference>
<dbReference type="GO" id="GO:1990904">
    <property type="term" value="C:ribonucleoprotein complex"/>
    <property type="evidence" value="ECO:0007669"/>
    <property type="project" value="UniProtKB-KW"/>
</dbReference>
<dbReference type="EMBL" id="LODT01000041">
    <property type="protein sequence ID" value="KYQ89445.1"/>
    <property type="molecule type" value="Genomic_DNA"/>
</dbReference>
<organism evidence="4 5">
    <name type="scientific">Tieghemostelium lacteum</name>
    <name type="common">Slime mold</name>
    <name type="synonym">Dictyostelium lacteum</name>
    <dbReference type="NCBI Taxonomy" id="361077"/>
    <lineage>
        <taxon>Eukaryota</taxon>
        <taxon>Amoebozoa</taxon>
        <taxon>Evosea</taxon>
        <taxon>Eumycetozoa</taxon>
        <taxon>Dictyostelia</taxon>
        <taxon>Dictyosteliales</taxon>
        <taxon>Raperosteliaceae</taxon>
        <taxon>Tieghemostelium</taxon>
    </lineage>
</organism>
<dbReference type="Proteomes" id="UP000076078">
    <property type="component" value="Unassembled WGS sequence"/>
</dbReference>
<proteinExistence type="inferred from homology"/>
<keyword evidence="5" id="KW-1185">Reference proteome</keyword>
<dbReference type="InParanoid" id="A0A151Z674"/>